<sequence>MVFPWIEDYFGRGNLDWKIACDKEMNEVDENEDEEANVVNLDADEDGVVFVEEDGQLRPKKQVKGKGKQRGAVQSKNDSAKKGFLRLLIRCRRLILQDAAVYLYLKRENNWVNTKIPIFSSDAFKAFQEDVVIAVANPSIDRLQEFEGLVPNLVDNSREVAGQISDVNNKLVHLQREQQQSIHSIENYRQQSIQDTAVLVGMHQQLAKDMRLLIVAAAMLKLKLAVADGYSKFCSEQ</sequence>
<dbReference type="Gene3D" id="1.10.443.20">
    <property type="entry name" value="Centromere DNA-binding protein complex CBF3 subunit, domain 2"/>
    <property type="match status" value="1"/>
</dbReference>
<evidence type="ECO:0000313" key="2">
    <source>
        <dbReference type="Proteomes" id="UP000054107"/>
    </source>
</evidence>
<dbReference type="OrthoDB" id="2288587at2759"/>
<evidence type="ECO:0000313" key="1">
    <source>
        <dbReference type="EMBL" id="CEP10192.1"/>
    </source>
</evidence>
<gene>
    <name evidence="1" type="primary">PARPA_03829.1 scaffold 9853</name>
</gene>
<proteinExistence type="predicted"/>
<name>A0A0B7MYH5_9FUNG</name>
<dbReference type="Proteomes" id="UP000054107">
    <property type="component" value="Unassembled WGS sequence"/>
</dbReference>
<dbReference type="EMBL" id="LN723314">
    <property type="protein sequence ID" value="CEP10192.1"/>
    <property type="molecule type" value="Genomic_DNA"/>
</dbReference>
<dbReference type="InterPro" id="IPR038279">
    <property type="entry name" value="Ndc10_dom2_sf"/>
</dbReference>
<dbReference type="AlphaFoldDB" id="A0A0B7MYH5"/>
<organism evidence="1 2">
    <name type="scientific">Parasitella parasitica</name>
    <dbReference type="NCBI Taxonomy" id="35722"/>
    <lineage>
        <taxon>Eukaryota</taxon>
        <taxon>Fungi</taxon>
        <taxon>Fungi incertae sedis</taxon>
        <taxon>Mucoromycota</taxon>
        <taxon>Mucoromycotina</taxon>
        <taxon>Mucoromycetes</taxon>
        <taxon>Mucorales</taxon>
        <taxon>Mucorineae</taxon>
        <taxon>Mucoraceae</taxon>
        <taxon>Parasitella</taxon>
    </lineage>
</organism>
<keyword evidence="2" id="KW-1185">Reference proteome</keyword>
<dbReference type="STRING" id="35722.A0A0B7MYH5"/>
<reference evidence="1 2" key="1">
    <citation type="submission" date="2014-09" db="EMBL/GenBank/DDBJ databases">
        <authorList>
            <person name="Ellenberger Sabrina"/>
        </authorList>
    </citation>
    <scope>NUCLEOTIDE SEQUENCE [LARGE SCALE GENOMIC DNA]</scope>
    <source>
        <strain evidence="1 2">CBS 412.66</strain>
    </source>
</reference>
<protein>
    <recommendedName>
        <fullName evidence="3">Ndc10 domain-containing protein</fullName>
    </recommendedName>
</protein>
<dbReference type="GO" id="GO:0003677">
    <property type="term" value="F:DNA binding"/>
    <property type="evidence" value="ECO:0007669"/>
    <property type="project" value="InterPro"/>
</dbReference>
<evidence type="ECO:0008006" key="3">
    <source>
        <dbReference type="Google" id="ProtNLM"/>
    </source>
</evidence>
<accession>A0A0B7MYH5</accession>